<dbReference type="RefSeq" id="WP_161255132.1">
    <property type="nucleotide sequence ID" value="NZ_WXEY01000003.1"/>
</dbReference>
<keyword evidence="3" id="KW-0201">Cytochrome c-type biogenesis</keyword>
<dbReference type="Pfam" id="PF05140">
    <property type="entry name" value="ResB"/>
    <property type="match status" value="1"/>
</dbReference>
<evidence type="ECO:0000256" key="5">
    <source>
        <dbReference type="ARBA" id="ARBA00023136"/>
    </source>
</evidence>
<keyword evidence="2 6" id="KW-0812">Transmembrane</keyword>
<feature type="transmembrane region" description="Helical" evidence="6">
    <location>
        <begin position="73"/>
        <end position="95"/>
    </location>
</feature>
<protein>
    <recommendedName>
        <fullName evidence="7">ResB-like domain-containing protein</fullName>
    </recommendedName>
</protein>
<dbReference type="InterPro" id="IPR007816">
    <property type="entry name" value="ResB-like_domain"/>
</dbReference>
<feature type="domain" description="ResB-like" evidence="7">
    <location>
        <begin position="29"/>
        <end position="446"/>
    </location>
</feature>
<dbReference type="OrthoDB" id="9770923at2"/>
<dbReference type="PANTHER" id="PTHR31566:SF0">
    <property type="entry name" value="CYTOCHROME C BIOGENESIS PROTEIN CCS1, CHLOROPLASTIC"/>
    <property type="match status" value="1"/>
</dbReference>
<sequence>MVQPQEEREDASGTNKGLVDRLWDFFSSMKLGLFLLLLIAAASIIGTIIPQNGDPRQYGSLYSLYSALGLNDMYHSSWFMILLFLLAMNLFICTFNRAPGIWRQFSQPSLPTGVESIGGLPQKLTTERPEPVDKLVSHVSERWQRLGYRVFSESRDGKSYIYADKGRFGLWGSLLSHVGMLVILVGGVVGLYGGEEGRMPAQVGKTFRFADVPGLPKEENLEIRVNDFRTVFREDGSIADWFSTLTLMENGREIMTKEIQVNDPLEYRGYKVYQAFYGANIVAKITSKNDPEGHAYTVEEGDAIPVAGTDLAVLVYKYIPDFDPARGMISKSSDPNNPRIVFVVYKGRQQIDARAAEIGKAETIAGGLAEVTFPEYKPYTGLTIRRDPGVNIVWLGCALLLIGLSFSFYLFHRQVRAVVESRDGGSRLHVGGTAAKNKIAFAREFEGLIEPYVNPDRKGMEA</sequence>
<evidence type="ECO:0000313" key="9">
    <source>
        <dbReference type="Proteomes" id="UP000463470"/>
    </source>
</evidence>
<feature type="transmembrane region" description="Helical" evidence="6">
    <location>
        <begin position="31"/>
        <end position="53"/>
    </location>
</feature>
<gene>
    <name evidence="8" type="ORF">GTO91_03840</name>
</gene>
<evidence type="ECO:0000256" key="2">
    <source>
        <dbReference type="ARBA" id="ARBA00022692"/>
    </source>
</evidence>
<keyword evidence="4 6" id="KW-1133">Transmembrane helix</keyword>
<evidence type="ECO:0000256" key="4">
    <source>
        <dbReference type="ARBA" id="ARBA00022989"/>
    </source>
</evidence>
<proteinExistence type="predicted"/>
<reference evidence="8 9" key="1">
    <citation type="submission" date="2020-01" db="EMBL/GenBank/DDBJ databases">
        <title>Whole-genome sequence of Heliobacterium undosum DSM 13378.</title>
        <authorList>
            <person name="Kyndt J.A."/>
            <person name="Meyer T.E."/>
        </authorList>
    </citation>
    <scope>NUCLEOTIDE SEQUENCE [LARGE SCALE GENOMIC DNA]</scope>
    <source>
        <strain evidence="8 9">DSM 13378</strain>
    </source>
</reference>
<evidence type="ECO:0000259" key="7">
    <source>
        <dbReference type="Pfam" id="PF05140"/>
    </source>
</evidence>
<dbReference type="PANTHER" id="PTHR31566">
    <property type="entry name" value="CYTOCHROME C BIOGENESIS PROTEIN CCS1, CHLOROPLASTIC"/>
    <property type="match status" value="1"/>
</dbReference>
<feature type="transmembrane region" description="Helical" evidence="6">
    <location>
        <begin position="168"/>
        <end position="192"/>
    </location>
</feature>
<evidence type="ECO:0000256" key="6">
    <source>
        <dbReference type="SAM" id="Phobius"/>
    </source>
</evidence>
<organism evidence="8 9">
    <name type="scientific">Heliomicrobium undosum</name>
    <dbReference type="NCBI Taxonomy" id="121734"/>
    <lineage>
        <taxon>Bacteria</taxon>
        <taxon>Bacillati</taxon>
        <taxon>Bacillota</taxon>
        <taxon>Clostridia</taxon>
        <taxon>Eubacteriales</taxon>
        <taxon>Heliobacteriaceae</taxon>
        <taxon>Heliomicrobium</taxon>
    </lineage>
</organism>
<name>A0A845L2T2_9FIRM</name>
<dbReference type="InterPro" id="IPR023494">
    <property type="entry name" value="Cyt_c_bgen_Ccs1/CcsB/ResB"/>
</dbReference>
<feature type="transmembrane region" description="Helical" evidence="6">
    <location>
        <begin position="392"/>
        <end position="411"/>
    </location>
</feature>
<accession>A0A845L2T2</accession>
<comment type="subcellular location">
    <subcellularLocation>
        <location evidence="1">Membrane</location>
        <topology evidence="1">Multi-pass membrane protein</topology>
    </subcellularLocation>
</comment>
<keyword evidence="5 6" id="KW-0472">Membrane</keyword>
<dbReference type="GO" id="GO:0016020">
    <property type="term" value="C:membrane"/>
    <property type="evidence" value="ECO:0007669"/>
    <property type="project" value="UniProtKB-SubCell"/>
</dbReference>
<dbReference type="EMBL" id="WXEY01000003">
    <property type="protein sequence ID" value="MZP28840.1"/>
    <property type="molecule type" value="Genomic_DNA"/>
</dbReference>
<dbReference type="AlphaFoldDB" id="A0A845L2T2"/>
<keyword evidence="9" id="KW-1185">Reference proteome</keyword>
<dbReference type="Proteomes" id="UP000463470">
    <property type="component" value="Unassembled WGS sequence"/>
</dbReference>
<evidence type="ECO:0000256" key="3">
    <source>
        <dbReference type="ARBA" id="ARBA00022748"/>
    </source>
</evidence>
<dbReference type="GO" id="GO:0017004">
    <property type="term" value="P:cytochrome complex assembly"/>
    <property type="evidence" value="ECO:0007669"/>
    <property type="project" value="UniProtKB-KW"/>
</dbReference>
<evidence type="ECO:0000256" key="1">
    <source>
        <dbReference type="ARBA" id="ARBA00004141"/>
    </source>
</evidence>
<comment type="caution">
    <text evidence="8">The sequence shown here is derived from an EMBL/GenBank/DDBJ whole genome shotgun (WGS) entry which is preliminary data.</text>
</comment>
<evidence type="ECO:0000313" key="8">
    <source>
        <dbReference type="EMBL" id="MZP28840.1"/>
    </source>
</evidence>